<dbReference type="Pfam" id="PF13489">
    <property type="entry name" value="Methyltransf_23"/>
    <property type="match status" value="1"/>
</dbReference>
<dbReference type="AlphaFoldDB" id="A0A2P5IBH2"/>
<dbReference type="InterPro" id="IPR029063">
    <property type="entry name" value="SAM-dependent_MTases_sf"/>
</dbReference>
<proteinExistence type="predicted"/>
<name>A0A2P5IBH2_DIAHE</name>
<feature type="compositionally biased region" description="Low complexity" evidence="1">
    <location>
        <begin position="268"/>
        <end position="281"/>
    </location>
</feature>
<comment type="caution">
    <text evidence="2">The sequence shown here is derived from an EMBL/GenBank/DDBJ whole genome shotgun (WGS) entry which is preliminary data.</text>
</comment>
<reference evidence="2" key="1">
    <citation type="submission" date="2017-09" db="EMBL/GenBank/DDBJ databases">
        <title>Polyketide synthases of a Diaporthe helianthi virulent isolate.</title>
        <authorList>
            <person name="Baroncelli R."/>
        </authorList>
    </citation>
    <scope>NUCLEOTIDE SEQUENCE [LARGE SCALE GENOMIC DNA]</scope>
    <source>
        <strain evidence="2">7/96</strain>
    </source>
</reference>
<dbReference type="Proteomes" id="UP000094444">
    <property type="component" value="Unassembled WGS sequence"/>
</dbReference>
<feature type="compositionally biased region" description="Low complexity" evidence="1">
    <location>
        <begin position="210"/>
        <end position="226"/>
    </location>
</feature>
<feature type="compositionally biased region" description="Low complexity" evidence="1">
    <location>
        <begin position="125"/>
        <end position="137"/>
    </location>
</feature>
<organism evidence="2 3">
    <name type="scientific">Diaporthe helianthi</name>
    <dbReference type="NCBI Taxonomy" id="158607"/>
    <lineage>
        <taxon>Eukaryota</taxon>
        <taxon>Fungi</taxon>
        <taxon>Dikarya</taxon>
        <taxon>Ascomycota</taxon>
        <taxon>Pezizomycotina</taxon>
        <taxon>Sordariomycetes</taxon>
        <taxon>Sordariomycetidae</taxon>
        <taxon>Diaporthales</taxon>
        <taxon>Diaporthaceae</taxon>
        <taxon>Diaporthe</taxon>
    </lineage>
</organism>
<dbReference type="CDD" id="cd02440">
    <property type="entry name" value="AdoMet_MTases"/>
    <property type="match status" value="1"/>
</dbReference>
<feature type="compositionally biased region" description="Low complexity" evidence="1">
    <location>
        <begin position="102"/>
        <end position="114"/>
    </location>
</feature>
<keyword evidence="3" id="KW-1185">Reference proteome</keyword>
<evidence type="ECO:0000313" key="3">
    <source>
        <dbReference type="Proteomes" id="UP000094444"/>
    </source>
</evidence>
<dbReference type="EMBL" id="MAVT02000085">
    <property type="protein sequence ID" value="POS79851.1"/>
    <property type="molecule type" value="Genomic_DNA"/>
</dbReference>
<protein>
    <submittedName>
        <fullName evidence="2">SAM binding motif containing protein</fullName>
    </submittedName>
</protein>
<evidence type="ECO:0000313" key="2">
    <source>
        <dbReference type="EMBL" id="POS79851.1"/>
    </source>
</evidence>
<feature type="compositionally biased region" description="Low complexity" evidence="1">
    <location>
        <begin position="744"/>
        <end position="757"/>
    </location>
</feature>
<feature type="compositionally biased region" description="Low complexity" evidence="1">
    <location>
        <begin position="619"/>
        <end position="629"/>
    </location>
</feature>
<sequence>MEYAWGIAASKTPFPAEFASAARSKPKAASTSQPLPPPAAPDMTDSTTTSKTTALSSPALSTKTQPAASPASPPLPSPSSTRSSRLRIPGHHSRPPLTHTNQQTQAQVQAQAQADPASRIRSRSRSNSNSNSSSSSRFRIRSRSRDQASAAALMSPDSSWSPGLLSYDFFSRVSSHPAPSAPSALTHDDRRRPASATIASQLHRSHSRSGRSSSSAATAANTSNSGRPDRDAVAAAHHQTAQQRPASTSAAVGGASTAFQDKQLPALPAEASVSPASSSPRRAPENTWDAIEGYDNNVSTSYPGPVKSRASSTLSSADGAPYRDWQGDHDSAASATAPLLSAPPTPGPSSQHRRPPSLKPSSTAVCDSSKKSRSPLSFSRSRAQHELSSHHHHHHHPLNTPDSGASHRPAHNLELSRNPPSIHWANAASSTTPTSTASSTDTPARKRDQRQSNHAAMVGTESIVSSRTESVAESVGGRTIMSSEPPYREGDGSSTRSLVRPRPPFVTKSNGRTYLADPTLPYPLPVDLHELHRQSLRTLLLFQLFGGPLCSPFFHNKPPTRVLDLGCAYGFWSMMCHSYYSRKGFPNVHFTGLDIAALGGIAGMPHVTGPAGGPKDRLSSTSTSSSASAGHWAEQPPDKNMRWNFVQHDVRVLPLPFPDEEFDVIMCKDMSMSIPLDLFSSLIDDFMRLLKPGGVVEFWECDHPIRMLRPHVPDTPATGPGAAMPPTPITEDCPASATDKPAAEDASTPTTPATPATLHASSKKADYEKEVAELGAYVINNNTPLSGPQNNYLIEYNGWVSKYMDAHKLLAFPCANVGALVLQEPLLTNYGSKRMAIPLSEVRWEREGVGGVVTKDGKSYIDTSKAIGKAAAATAAANLGGATGSGVSGKRGSSAAGGGDGGDDGIKKGKALSAGQLALRQTALHTVVQMIEGLEPALREVSGKKPDEWDTWMGKLTKDLLERDGANCGECLEVGAWWARKRQDPPP</sequence>
<dbReference type="STRING" id="158607.A0A2P5IBH2"/>
<feature type="region of interest" description="Disordered" evidence="1">
    <location>
        <begin position="1"/>
        <end position="255"/>
    </location>
</feature>
<feature type="region of interest" description="Disordered" evidence="1">
    <location>
        <begin position="882"/>
        <end position="902"/>
    </location>
</feature>
<dbReference type="InParanoid" id="A0A2P5IBH2"/>
<evidence type="ECO:0000256" key="1">
    <source>
        <dbReference type="SAM" id="MobiDB-lite"/>
    </source>
</evidence>
<feature type="compositionally biased region" description="Low complexity" evidence="1">
    <location>
        <begin position="233"/>
        <end position="255"/>
    </location>
</feature>
<dbReference type="SUPFAM" id="SSF53335">
    <property type="entry name" value="S-adenosyl-L-methionine-dependent methyltransferases"/>
    <property type="match status" value="1"/>
</dbReference>
<feature type="compositionally biased region" description="Low complexity" evidence="1">
    <location>
        <begin position="174"/>
        <end position="184"/>
    </location>
</feature>
<gene>
    <name evidence="2" type="ORF">DHEL01_v201753</name>
</gene>
<dbReference type="Gene3D" id="3.40.50.150">
    <property type="entry name" value="Vaccinia Virus protein VP39"/>
    <property type="match status" value="1"/>
</dbReference>
<feature type="compositionally biased region" description="Polar residues" evidence="1">
    <location>
        <begin position="462"/>
        <end position="471"/>
    </location>
</feature>
<feature type="region of interest" description="Disordered" evidence="1">
    <location>
        <begin position="268"/>
        <end position="504"/>
    </location>
</feature>
<feature type="compositionally biased region" description="Low complexity" evidence="1">
    <location>
        <begin position="425"/>
        <end position="442"/>
    </location>
</feature>
<feature type="compositionally biased region" description="Gly residues" evidence="1">
    <location>
        <begin position="882"/>
        <end position="900"/>
    </location>
</feature>
<dbReference type="OrthoDB" id="2013972at2759"/>
<feature type="region of interest" description="Disordered" evidence="1">
    <location>
        <begin position="609"/>
        <end position="636"/>
    </location>
</feature>
<accession>A0A2P5IBH2</accession>
<feature type="compositionally biased region" description="Basic residues" evidence="1">
    <location>
        <begin position="84"/>
        <end position="94"/>
    </location>
</feature>
<feature type="region of interest" description="Disordered" evidence="1">
    <location>
        <begin position="712"/>
        <end position="764"/>
    </location>
</feature>
<feature type="compositionally biased region" description="Low complexity" evidence="1">
    <location>
        <begin position="41"/>
        <end position="70"/>
    </location>
</feature>
<feature type="compositionally biased region" description="Low complexity" evidence="1">
    <location>
        <begin position="19"/>
        <end position="32"/>
    </location>
</feature>